<dbReference type="EMBL" id="JBHMBK010000005">
    <property type="protein sequence ID" value="MFB9684544.1"/>
    <property type="molecule type" value="Genomic_DNA"/>
</dbReference>
<reference evidence="1 2" key="1">
    <citation type="submission" date="2024-09" db="EMBL/GenBank/DDBJ databases">
        <authorList>
            <person name="Sun Q."/>
            <person name="Mori K."/>
        </authorList>
    </citation>
    <scope>NUCLEOTIDE SEQUENCE [LARGE SCALE GENOMIC DNA]</scope>
    <source>
        <strain evidence="1 2">JCM 13852</strain>
    </source>
</reference>
<protein>
    <submittedName>
        <fullName evidence="1">Anti-sigma factor antagonist</fullName>
    </submittedName>
</protein>
<name>A0ABV5TZL6_9PSEU</name>
<keyword evidence="2" id="KW-1185">Reference proteome</keyword>
<dbReference type="Gene3D" id="3.30.750.24">
    <property type="entry name" value="STAS domain"/>
    <property type="match status" value="1"/>
</dbReference>
<dbReference type="SUPFAM" id="SSF52091">
    <property type="entry name" value="SpoIIaa-like"/>
    <property type="match status" value="1"/>
</dbReference>
<organism evidence="1 2">
    <name type="scientific">Amycolatopsis plumensis</name>
    <dbReference type="NCBI Taxonomy" id="236508"/>
    <lineage>
        <taxon>Bacteria</taxon>
        <taxon>Bacillati</taxon>
        <taxon>Actinomycetota</taxon>
        <taxon>Actinomycetes</taxon>
        <taxon>Pseudonocardiales</taxon>
        <taxon>Pseudonocardiaceae</taxon>
        <taxon>Amycolatopsis</taxon>
    </lineage>
</organism>
<evidence type="ECO:0000313" key="2">
    <source>
        <dbReference type="Proteomes" id="UP001589535"/>
    </source>
</evidence>
<comment type="caution">
    <text evidence="1">The sequence shown here is derived from an EMBL/GenBank/DDBJ whole genome shotgun (WGS) entry which is preliminary data.</text>
</comment>
<dbReference type="InterPro" id="IPR036513">
    <property type="entry name" value="STAS_dom_sf"/>
</dbReference>
<dbReference type="Proteomes" id="UP001589535">
    <property type="component" value="Unassembled WGS sequence"/>
</dbReference>
<sequence>MSTMTDPYENGVPRFGTPADIADAITVRAPAELDDAEAAAQLLAPAAASPRGTAIVADLSAVTHLTTEAVVPLVAVAQQCLDEGRQLRVLASAVARQKLTRLGLDTVLSVEPPTPA</sequence>
<dbReference type="RefSeq" id="WP_378191425.1">
    <property type="nucleotide sequence ID" value="NZ_JBHMBK010000005.1"/>
</dbReference>
<evidence type="ECO:0000313" key="1">
    <source>
        <dbReference type="EMBL" id="MFB9684544.1"/>
    </source>
</evidence>
<accession>A0ABV5TZL6</accession>
<proteinExistence type="predicted"/>
<gene>
    <name evidence="1" type="ORF">ACFFTO_10165</name>
</gene>